<dbReference type="NCBIfam" id="NF006764">
    <property type="entry name" value="PRK09285.1"/>
    <property type="match status" value="1"/>
</dbReference>
<sequence length="480" mass="52311">MGPMSNAAQTLPSGRVALSHQTPAVALGPLDGRYRPQTAVLVDHLSEAALNRERVHVEVEWFIHLCEQRALTGLEPLTDEQKAGLRAVVTGFDAGSVAELAELEAVTVHDVKAVEYFLARRLPDLGLEHLTSLVHFACTSEDVNNLSYALGIRDAVQRVWLPAARELVTVVSAMARDAKATPMLSHTHGQPATPTTLGKELAVFAHRLDRQVRRVAGTEFLGKLNGATGTFAAHTAAAPETDWPEISRSFVTGLGLTWNPLTTQIESHDWQAELYADLARFNRILHNLCTDVWSYISIGYFQQIPVEGATGSSTMPHKVNPIRFENAEANAEISCSLLDTLAATLVTSRWQRDLTDSSSQRNIGVAFGHSLLAISNVVKGLDRLAVAEATLAEDLDGNWEVLGEAVQTAMRAEAVAGREGMDNPYERLKELTRGHRVDARRMREFIDGLGLSDDTARRLGALTPADYTGLAEQLVDSYGL</sequence>
<dbReference type="EC" id="4.3.2.2" evidence="8"/>
<evidence type="ECO:0000256" key="3">
    <source>
        <dbReference type="ARBA" id="ARBA00022755"/>
    </source>
</evidence>
<dbReference type="InterPro" id="IPR000362">
    <property type="entry name" value="Fumarate_lyase_fam"/>
</dbReference>
<dbReference type="InterPro" id="IPR047136">
    <property type="entry name" value="PurB_bact"/>
</dbReference>
<dbReference type="PROSITE" id="PS00163">
    <property type="entry name" value="FUMARATE_LYASES"/>
    <property type="match status" value="1"/>
</dbReference>
<evidence type="ECO:0000259" key="6">
    <source>
        <dbReference type="Pfam" id="PF00206"/>
    </source>
</evidence>
<dbReference type="Pfam" id="PF08328">
    <property type="entry name" value="ASL_C"/>
    <property type="match status" value="1"/>
</dbReference>
<accession>A0A495A6D9</accession>
<comment type="pathway">
    <text evidence="1">Purine metabolism; IMP biosynthesis via de novo pathway; 5-amino-1-(5-phospho-D-ribosyl)imidazole-4-carboxamide from 5-amino-1-(5-phospho-D-ribosyl)imidazole-4-carboxylate: step 2/2.</text>
</comment>
<evidence type="ECO:0000256" key="1">
    <source>
        <dbReference type="ARBA" id="ARBA00004706"/>
    </source>
</evidence>
<reference evidence="8 9" key="1">
    <citation type="submission" date="2018-10" db="EMBL/GenBank/DDBJ databases">
        <title>Kocuria tytouropygialis sp. nov., isolated from the uropygial gland of an American barn owl (Tyto furcata).</title>
        <authorList>
            <person name="Braun M.S."/>
            <person name="Wang E."/>
            <person name="Zimmermann S."/>
            <person name="Wagner H."/>
            <person name="Wink M."/>
        </authorList>
    </citation>
    <scope>NUCLEOTIDE SEQUENCE [LARGE SCALE GENOMIC DNA]</scope>
    <source>
        <strain evidence="8 9">442</strain>
    </source>
</reference>
<dbReference type="EMBL" id="PNJG02000002">
    <property type="protein sequence ID" value="RKQ34882.1"/>
    <property type="molecule type" value="Genomic_DNA"/>
</dbReference>
<dbReference type="GO" id="GO:0004018">
    <property type="term" value="F:N6-(1,2-dicarboxyethyl)AMP AMP-lyase (fumarate-forming) activity"/>
    <property type="evidence" value="ECO:0007669"/>
    <property type="project" value="InterPro"/>
</dbReference>
<dbReference type="InterPro" id="IPR013539">
    <property type="entry name" value="PurB_C"/>
</dbReference>
<feature type="domain" description="Fumarate lyase N-terminal" evidence="6">
    <location>
        <begin position="32"/>
        <end position="328"/>
    </location>
</feature>
<evidence type="ECO:0000256" key="2">
    <source>
        <dbReference type="ARBA" id="ARBA00004734"/>
    </source>
</evidence>
<dbReference type="Gene3D" id="1.10.275.10">
    <property type="entry name" value="Fumarase/aspartase (N-terminal domain)"/>
    <property type="match status" value="1"/>
</dbReference>
<dbReference type="AlphaFoldDB" id="A0A495A6D9"/>
<dbReference type="InterPro" id="IPR022761">
    <property type="entry name" value="Fumarate_lyase_N"/>
</dbReference>
<dbReference type="Proteomes" id="UP000249516">
    <property type="component" value="Unassembled WGS sequence"/>
</dbReference>
<dbReference type="RefSeq" id="WP_110920682.1">
    <property type="nucleotide sequence ID" value="NZ_PNJG02000002.1"/>
</dbReference>
<dbReference type="Gene3D" id="1.10.40.30">
    <property type="entry name" value="Fumarase/aspartase (C-terminal domain)"/>
    <property type="match status" value="1"/>
</dbReference>
<comment type="function">
    <text evidence="5">Catalyzes two reactions in de novo purine nucleotide biosynthesis. Catalyzes the breakdown of 5-aminoimidazole- (N-succinylocarboxamide) ribotide (SAICAR or 2-[5-amino-1-(5-phospho-beta-D-ribosyl)imidazole-4-carboxamido]succinate) to 5-aminoimidazole-4-carboxamide ribotide (AICAR or 5-amino-1-(5-phospho-beta-D-ribosyl)imidazole-4-carboxamide) and fumarate, and of adenylosuccinate (ADS or N(6)-(1,2-dicarboxyethyl)-AMP) to adenosine monophosphate (AMP) and fumarate.</text>
</comment>
<evidence type="ECO:0000313" key="8">
    <source>
        <dbReference type="EMBL" id="RKQ34882.1"/>
    </source>
</evidence>
<feature type="domain" description="Adenylosuccinate lyase PurB C-terminal" evidence="7">
    <location>
        <begin position="348"/>
        <end position="468"/>
    </location>
</feature>
<dbReference type="SUPFAM" id="SSF48557">
    <property type="entry name" value="L-aspartase-like"/>
    <property type="match status" value="1"/>
</dbReference>
<dbReference type="OrthoDB" id="9768878at2"/>
<protein>
    <submittedName>
        <fullName evidence="8">Adenylosuccinate lyase</fullName>
        <ecNumber evidence="8">4.3.2.2</ecNumber>
    </submittedName>
</protein>
<proteinExistence type="predicted"/>
<evidence type="ECO:0000259" key="7">
    <source>
        <dbReference type="Pfam" id="PF08328"/>
    </source>
</evidence>
<dbReference type="PRINTS" id="PR00149">
    <property type="entry name" value="FUMRATELYASE"/>
</dbReference>
<dbReference type="Gene3D" id="1.20.200.10">
    <property type="entry name" value="Fumarase/aspartase (Central domain)"/>
    <property type="match status" value="1"/>
</dbReference>
<dbReference type="InterPro" id="IPR008948">
    <property type="entry name" value="L-Aspartase-like"/>
</dbReference>
<evidence type="ECO:0000256" key="5">
    <source>
        <dbReference type="ARBA" id="ARBA00025012"/>
    </source>
</evidence>
<dbReference type="InterPro" id="IPR024083">
    <property type="entry name" value="Fumarase/histidase_N"/>
</dbReference>
<evidence type="ECO:0000256" key="4">
    <source>
        <dbReference type="ARBA" id="ARBA00023239"/>
    </source>
</evidence>
<dbReference type="PANTHER" id="PTHR43411:SF1">
    <property type="entry name" value="ADENYLOSUCCINATE LYASE"/>
    <property type="match status" value="1"/>
</dbReference>
<comment type="pathway">
    <text evidence="2">Purine metabolism; AMP biosynthesis via de novo pathway; AMP from IMP: step 2/2.</text>
</comment>
<dbReference type="PANTHER" id="PTHR43411">
    <property type="entry name" value="ADENYLOSUCCINATE LYASE"/>
    <property type="match status" value="1"/>
</dbReference>
<organism evidence="8 9">
    <name type="scientific">Kocuria tytonis</name>
    <dbReference type="NCBI Taxonomy" id="2054280"/>
    <lineage>
        <taxon>Bacteria</taxon>
        <taxon>Bacillati</taxon>
        <taxon>Actinomycetota</taxon>
        <taxon>Actinomycetes</taxon>
        <taxon>Micrococcales</taxon>
        <taxon>Micrococcaceae</taxon>
        <taxon>Kocuria</taxon>
    </lineage>
</organism>
<keyword evidence="4 8" id="KW-0456">Lyase</keyword>
<comment type="caution">
    <text evidence="8">The sequence shown here is derived from an EMBL/GenBank/DDBJ whole genome shotgun (WGS) entry which is preliminary data.</text>
</comment>
<keyword evidence="9" id="KW-1185">Reference proteome</keyword>
<name>A0A495A6D9_9MICC</name>
<dbReference type="GO" id="GO:0006188">
    <property type="term" value="P:IMP biosynthetic process"/>
    <property type="evidence" value="ECO:0007669"/>
    <property type="project" value="InterPro"/>
</dbReference>
<dbReference type="InterPro" id="IPR020557">
    <property type="entry name" value="Fumarate_lyase_CS"/>
</dbReference>
<dbReference type="Pfam" id="PF00206">
    <property type="entry name" value="Lyase_1"/>
    <property type="match status" value="1"/>
</dbReference>
<keyword evidence="3" id="KW-0658">Purine biosynthesis</keyword>
<gene>
    <name evidence="8" type="ORF">C1C97_006225</name>
</gene>
<evidence type="ECO:0000313" key="9">
    <source>
        <dbReference type="Proteomes" id="UP000249516"/>
    </source>
</evidence>